<dbReference type="GO" id="GO:0017057">
    <property type="term" value="F:6-phosphogluconolactonase activity"/>
    <property type="evidence" value="ECO:0007669"/>
    <property type="project" value="UniProtKB-UniRule"/>
</dbReference>
<comment type="function">
    <text evidence="2 7">Hydrolysis of 6-phosphogluconolactone to 6-phosphogluconate.</text>
</comment>
<dbReference type="CDD" id="cd01400">
    <property type="entry name" value="6PGL"/>
    <property type="match status" value="1"/>
</dbReference>
<comment type="pathway">
    <text evidence="3 7">Carbohydrate degradation; pentose phosphate pathway; D-ribulose 5-phosphate from D-glucose 6-phosphate (oxidative stage): step 2/3.</text>
</comment>
<evidence type="ECO:0000256" key="6">
    <source>
        <dbReference type="ARBA" id="ARBA00020337"/>
    </source>
</evidence>
<comment type="caution">
    <text evidence="9">The sequence shown here is derived from an EMBL/GenBank/DDBJ whole genome shotgun (WGS) entry which is preliminary data.</text>
</comment>
<evidence type="ECO:0000313" key="9">
    <source>
        <dbReference type="EMBL" id="RIW15711.1"/>
    </source>
</evidence>
<organism evidence="9 10">
    <name type="scientific">Algoriphagus lacus</name>
    <dbReference type="NCBI Taxonomy" id="2056311"/>
    <lineage>
        <taxon>Bacteria</taxon>
        <taxon>Pseudomonadati</taxon>
        <taxon>Bacteroidota</taxon>
        <taxon>Cytophagia</taxon>
        <taxon>Cytophagales</taxon>
        <taxon>Cyclobacteriaceae</taxon>
        <taxon>Algoriphagus</taxon>
    </lineage>
</organism>
<evidence type="ECO:0000259" key="8">
    <source>
        <dbReference type="Pfam" id="PF01182"/>
    </source>
</evidence>
<dbReference type="RefSeq" id="WP_119477614.1">
    <property type="nucleotide sequence ID" value="NZ_QXML01000004.1"/>
</dbReference>
<dbReference type="AlphaFoldDB" id="A0A418PS64"/>
<comment type="similarity">
    <text evidence="4 7">Belongs to the glucosamine/galactosamine-6-phosphate isomerase family. 6-phosphogluconolactonase subfamily.</text>
</comment>
<dbReference type="Pfam" id="PF01182">
    <property type="entry name" value="Glucosamine_iso"/>
    <property type="match status" value="1"/>
</dbReference>
<reference evidence="9 10" key="1">
    <citation type="submission" date="2018-09" db="EMBL/GenBank/DDBJ databases">
        <authorList>
            <person name="Wang X."/>
            <person name="Du Z."/>
        </authorList>
    </citation>
    <scope>NUCLEOTIDE SEQUENCE [LARGE SCALE GENOMIC DNA]</scope>
    <source>
        <strain evidence="9 10">N3</strain>
    </source>
</reference>
<feature type="domain" description="Glucosamine/galactosamine-6-phosphate isomerase" evidence="8">
    <location>
        <begin position="8"/>
        <end position="216"/>
    </location>
</feature>
<evidence type="ECO:0000256" key="5">
    <source>
        <dbReference type="ARBA" id="ARBA00013198"/>
    </source>
</evidence>
<dbReference type="GO" id="GO:0005975">
    <property type="term" value="P:carbohydrate metabolic process"/>
    <property type="evidence" value="ECO:0007669"/>
    <property type="project" value="UniProtKB-UniRule"/>
</dbReference>
<protein>
    <recommendedName>
        <fullName evidence="6 7">6-phosphogluconolactonase</fullName>
        <shortName evidence="7">6PGL</shortName>
        <ecNumber evidence="5 7">3.1.1.31</ecNumber>
    </recommendedName>
</protein>
<dbReference type="Gene3D" id="3.40.50.1360">
    <property type="match status" value="1"/>
</dbReference>
<dbReference type="EMBL" id="QXML01000004">
    <property type="protein sequence ID" value="RIW15711.1"/>
    <property type="molecule type" value="Genomic_DNA"/>
</dbReference>
<evidence type="ECO:0000256" key="2">
    <source>
        <dbReference type="ARBA" id="ARBA00002681"/>
    </source>
</evidence>
<evidence type="ECO:0000256" key="3">
    <source>
        <dbReference type="ARBA" id="ARBA00004961"/>
    </source>
</evidence>
<evidence type="ECO:0000313" key="10">
    <source>
        <dbReference type="Proteomes" id="UP000283522"/>
    </source>
</evidence>
<keyword evidence="10" id="KW-1185">Reference proteome</keyword>
<dbReference type="InterPro" id="IPR006148">
    <property type="entry name" value="Glc/Gal-6P_isomerase"/>
</dbReference>
<evidence type="ECO:0000256" key="4">
    <source>
        <dbReference type="ARBA" id="ARBA00010662"/>
    </source>
</evidence>
<dbReference type="Proteomes" id="UP000283522">
    <property type="component" value="Unassembled WGS sequence"/>
</dbReference>
<sequence length="231" mass="25885">MELKILQSADEVARQAALFIADLIKENVAKKGFFTLAISGGRTPWEMIKILAQENLPWEKVYLFQVDERIAPEGNPERNLTQLFTTIQGTRLMTRLNIFPMRVIAENLEEACEEYASHIQEVTRNGKLDLIHLGLGSDGHTASLVPGDAVCEVADRDVALTTSPYQGRQRMTLTYPLINRAEKILWLLTGEEKTEMLQRLLNAGQEIPAGRVSQNQALIFADEPAAKNLIQ</sequence>
<dbReference type="EC" id="3.1.1.31" evidence="5 7"/>
<dbReference type="SUPFAM" id="SSF100950">
    <property type="entry name" value="NagB/RpiA/CoA transferase-like"/>
    <property type="match status" value="1"/>
</dbReference>
<dbReference type="GO" id="GO:0006098">
    <property type="term" value="P:pentose-phosphate shunt"/>
    <property type="evidence" value="ECO:0007669"/>
    <property type="project" value="UniProtKB-UniPathway"/>
</dbReference>
<accession>A0A418PS64</accession>
<gene>
    <name evidence="7 9" type="primary">pgl</name>
    <name evidence="9" type="ORF">D0X99_09815</name>
</gene>
<name>A0A418PS64_9BACT</name>
<dbReference type="PANTHER" id="PTHR11054">
    <property type="entry name" value="6-PHOSPHOGLUCONOLACTONASE"/>
    <property type="match status" value="1"/>
</dbReference>
<dbReference type="InterPro" id="IPR005900">
    <property type="entry name" value="6-phosphogluconolactonase_DevB"/>
</dbReference>
<dbReference type="NCBIfam" id="TIGR01198">
    <property type="entry name" value="pgl"/>
    <property type="match status" value="1"/>
</dbReference>
<proteinExistence type="inferred from homology"/>
<dbReference type="OrthoDB" id="9810967at2"/>
<dbReference type="InterPro" id="IPR037171">
    <property type="entry name" value="NagB/RpiA_transferase-like"/>
</dbReference>
<dbReference type="UniPathway" id="UPA00115">
    <property type="reaction ID" value="UER00409"/>
</dbReference>
<evidence type="ECO:0000256" key="1">
    <source>
        <dbReference type="ARBA" id="ARBA00000832"/>
    </source>
</evidence>
<dbReference type="InterPro" id="IPR039104">
    <property type="entry name" value="6PGL"/>
</dbReference>
<keyword evidence="7 9" id="KW-0378">Hydrolase</keyword>
<dbReference type="PANTHER" id="PTHR11054:SF0">
    <property type="entry name" value="6-PHOSPHOGLUCONOLACTONASE"/>
    <property type="match status" value="1"/>
</dbReference>
<comment type="catalytic activity">
    <reaction evidence="1 7">
        <text>6-phospho-D-glucono-1,5-lactone + H2O = 6-phospho-D-gluconate + H(+)</text>
        <dbReference type="Rhea" id="RHEA:12556"/>
        <dbReference type="ChEBI" id="CHEBI:15377"/>
        <dbReference type="ChEBI" id="CHEBI:15378"/>
        <dbReference type="ChEBI" id="CHEBI:57955"/>
        <dbReference type="ChEBI" id="CHEBI:58759"/>
        <dbReference type="EC" id="3.1.1.31"/>
    </reaction>
</comment>
<evidence type="ECO:0000256" key="7">
    <source>
        <dbReference type="RuleBase" id="RU365095"/>
    </source>
</evidence>